<evidence type="ECO:0000256" key="3">
    <source>
        <dbReference type="ARBA" id="ARBA00022475"/>
    </source>
</evidence>
<dbReference type="InterPro" id="IPR051393">
    <property type="entry name" value="ABC_transporter_permease"/>
</dbReference>
<feature type="transmembrane region" description="Helical" evidence="7">
    <location>
        <begin position="126"/>
        <end position="146"/>
    </location>
</feature>
<evidence type="ECO:0000256" key="8">
    <source>
        <dbReference type="SAM" id="MobiDB-lite"/>
    </source>
</evidence>
<keyword evidence="11" id="KW-1185">Reference proteome</keyword>
<dbReference type="RefSeq" id="WP_069114382.1">
    <property type="nucleotide sequence ID" value="NZ_FNUC01000004.1"/>
</dbReference>
<dbReference type="GO" id="GO:0055085">
    <property type="term" value="P:transmembrane transport"/>
    <property type="evidence" value="ECO:0007669"/>
    <property type="project" value="InterPro"/>
</dbReference>
<dbReference type="InterPro" id="IPR035906">
    <property type="entry name" value="MetI-like_sf"/>
</dbReference>
<name>A0A1H5PVG9_9ACTN</name>
<evidence type="ECO:0000259" key="9">
    <source>
        <dbReference type="PROSITE" id="PS50928"/>
    </source>
</evidence>
<dbReference type="EMBL" id="FNUC01000004">
    <property type="protein sequence ID" value="SEF17796.1"/>
    <property type="molecule type" value="Genomic_DNA"/>
</dbReference>
<dbReference type="InterPro" id="IPR000515">
    <property type="entry name" value="MetI-like"/>
</dbReference>
<dbReference type="AlphaFoldDB" id="A0A1H5PVG9"/>
<keyword evidence="2 7" id="KW-0813">Transport</keyword>
<accession>A0A1H5PVG9</accession>
<feature type="transmembrane region" description="Helical" evidence="7">
    <location>
        <begin position="33"/>
        <end position="54"/>
    </location>
</feature>
<comment type="similarity">
    <text evidence="7">Belongs to the binding-protein-dependent transport system permease family.</text>
</comment>
<feature type="transmembrane region" description="Helical" evidence="7">
    <location>
        <begin position="94"/>
        <end position="114"/>
    </location>
</feature>
<comment type="subcellular location">
    <subcellularLocation>
        <location evidence="1 7">Cell membrane</location>
        <topology evidence="1 7">Multi-pass membrane protein</topology>
    </subcellularLocation>
</comment>
<dbReference type="Proteomes" id="UP000181980">
    <property type="component" value="Unassembled WGS sequence"/>
</dbReference>
<evidence type="ECO:0000256" key="6">
    <source>
        <dbReference type="ARBA" id="ARBA00023136"/>
    </source>
</evidence>
<dbReference type="PANTHER" id="PTHR30193:SF37">
    <property type="entry name" value="INNER MEMBRANE ABC TRANSPORTER PERMEASE PROTEIN YCJO"/>
    <property type="match status" value="1"/>
</dbReference>
<feature type="region of interest" description="Disordered" evidence="8">
    <location>
        <begin position="1"/>
        <end position="25"/>
    </location>
</feature>
<keyword evidence="6 7" id="KW-0472">Membrane</keyword>
<evidence type="ECO:0000256" key="7">
    <source>
        <dbReference type="RuleBase" id="RU363032"/>
    </source>
</evidence>
<keyword evidence="3" id="KW-1003">Cell membrane</keyword>
<keyword evidence="4 7" id="KW-0812">Transmembrane</keyword>
<dbReference type="PANTHER" id="PTHR30193">
    <property type="entry name" value="ABC TRANSPORTER PERMEASE PROTEIN"/>
    <property type="match status" value="1"/>
</dbReference>
<feature type="transmembrane region" description="Helical" evidence="7">
    <location>
        <begin position="229"/>
        <end position="246"/>
    </location>
</feature>
<feature type="compositionally biased region" description="Pro residues" evidence="8">
    <location>
        <begin position="10"/>
        <end position="20"/>
    </location>
</feature>
<dbReference type="GO" id="GO:0005886">
    <property type="term" value="C:plasma membrane"/>
    <property type="evidence" value="ECO:0007669"/>
    <property type="project" value="UniProtKB-SubCell"/>
</dbReference>
<dbReference type="CDD" id="cd06261">
    <property type="entry name" value="TM_PBP2"/>
    <property type="match status" value="1"/>
</dbReference>
<evidence type="ECO:0000256" key="5">
    <source>
        <dbReference type="ARBA" id="ARBA00022989"/>
    </source>
</evidence>
<dbReference type="PROSITE" id="PS50928">
    <property type="entry name" value="ABC_TM1"/>
    <property type="match status" value="1"/>
</dbReference>
<dbReference type="OrthoDB" id="5174895at2"/>
<keyword evidence="5 7" id="KW-1133">Transmembrane helix</keyword>
<reference evidence="11" key="1">
    <citation type="submission" date="2016-10" db="EMBL/GenBank/DDBJ databases">
        <authorList>
            <person name="Varghese N."/>
            <person name="Submissions S."/>
        </authorList>
    </citation>
    <scope>NUCLEOTIDE SEQUENCE [LARGE SCALE GENOMIC DNA]</scope>
    <source>
        <strain evidence="11">DSM 45237</strain>
    </source>
</reference>
<feature type="domain" description="ABC transmembrane type-1" evidence="9">
    <location>
        <begin position="90"/>
        <end position="302"/>
    </location>
</feature>
<feature type="transmembrane region" description="Helical" evidence="7">
    <location>
        <begin position="280"/>
        <end position="303"/>
    </location>
</feature>
<organism evidence="10 11">
    <name type="scientific">Jiangella alba</name>
    <dbReference type="NCBI Taxonomy" id="561176"/>
    <lineage>
        <taxon>Bacteria</taxon>
        <taxon>Bacillati</taxon>
        <taxon>Actinomycetota</taxon>
        <taxon>Actinomycetes</taxon>
        <taxon>Jiangellales</taxon>
        <taxon>Jiangellaceae</taxon>
        <taxon>Jiangella</taxon>
    </lineage>
</organism>
<evidence type="ECO:0000256" key="1">
    <source>
        <dbReference type="ARBA" id="ARBA00004651"/>
    </source>
</evidence>
<proteinExistence type="inferred from homology"/>
<sequence>MSAPATAAPKTPPGGSAPPEPSRRRRTTYGWPARGFSLPAVLVVAVLLYLPFLWTTWISFTEYNGLGSPEWVGLDNYRAMFDDPNFATSVRNTLIWVVGSITVPVGLGLLIAVLSHGTRFGSWLRLPFLIPYAISGVAVGVVWKFVLQNGGGLSQALDALGLPGADLRWLSDAPLNTLVMIGAAAWQQSGVNALLFVIGLQSIPREPIEAARLDGASGWRMFRHLTWPMLRPLTTVVVGLSLVASLKTFDIVWVMTKGGPGGNADTLAVTMYEETFVNSAYGAGSAVAVFLSVVTFLAAITYLRRQLSPERAV</sequence>
<protein>
    <submittedName>
        <fullName evidence="10">Carbohydrate ABC transporter membrane protein 1, CUT1 family</fullName>
    </submittedName>
</protein>
<evidence type="ECO:0000256" key="4">
    <source>
        <dbReference type="ARBA" id="ARBA00022692"/>
    </source>
</evidence>
<feature type="transmembrane region" description="Helical" evidence="7">
    <location>
        <begin position="178"/>
        <end position="200"/>
    </location>
</feature>
<evidence type="ECO:0000256" key="2">
    <source>
        <dbReference type="ARBA" id="ARBA00022448"/>
    </source>
</evidence>
<gene>
    <name evidence="10" type="ORF">SAMN04488561_6049</name>
</gene>
<dbReference type="Gene3D" id="1.10.3720.10">
    <property type="entry name" value="MetI-like"/>
    <property type="match status" value="1"/>
</dbReference>
<dbReference type="SUPFAM" id="SSF161098">
    <property type="entry name" value="MetI-like"/>
    <property type="match status" value="1"/>
</dbReference>
<dbReference type="STRING" id="561176.SAMN04488561_6049"/>
<evidence type="ECO:0000313" key="10">
    <source>
        <dbReference type="EMBL" id="SEF17796.1"/>
    </source>
</evidence>
<evidence type="ECO:0000313" key="11">
    <source>
        <dbReference type="Proteomes" id="UP000181980"/>
    </source>
</evidence>
<dbReference type="Pfam" id="PF00528">
    <property type="entry name" value="BPD_transp_1"/>
    <property type="match status" value="1"/>
</dbReference>